<name>A0A8S4PRM3_OWEFU</name>
<reference evidence="1" key="1">
    <citation type="submission" date="2022-03" db="EMBL/GenBank/DDBJ databases">
        <authorList>
            <person name="Martin C."/>
        </authorList>
    </citation>
    <scope>NUCLEOTIDE SEQUENCE</scope>
</reference>
<proteinExistence type="predicted"/>
<dbReference type="AlphaFoldDB" id="A0A8S4PRM3"/>
<gene>
    <name evidence="1" type="ORF">OFUS_LOCUS21052</name>
</gene>
<comment type="caution">
    <text evidence="1">The sequence shown here is derived from an EMBL/GenBank/DDBJ whole genome shotgun (WGS) entry which is preliminary data.</text>
</comment>
<evidence type="ECO:0000313" key="2">
    <source>
        <dbReference type="Proteomes" id="UP000749559"/>
    </source>
</evidence>
<dbReference type="Proteomes" id="UP000749559">
    <property type="component" value="Unassembled WGS sequence"/>
</dbReference>
<protein>
    <recommendedName>
        <fullName evidence="3">VOC domain-containing protein</fullName>
    </recommendedName>
</protein>
<evidence type="ECO:0008006" key="3">
    <source>
        <dbReference type="Google" id="ProtNLM"/>
    </source>
</evidence>
<sequence>QFVPVNSTIEPNPVLKEMKLKSSPAFLRAPTLGIWVHQNVDFNEYVAQFEEVSHNKAFYEVTFNYPVKLDSKDERNNVPKSDNALSFYEGDLAGVSISYAKGPGGEQLKLYHLNNDTKGYVLREYCDRPSGSTAFLDDYYHNMYKQNAEMPGKNFGVYTFATHTDNLKKSVKFYSEILGGSPLKEPLDRKTIKGDGIHNLLFQVDEWKAKENNIEPKNAGIPDISDSGDMKLQTHFVLFDDIQIEISQISSTKSNTKFKPKYDVQTPASINNMFPSFAVDKETNLNEYIKEILDRSTENDFREVRANSVSETEDNYVVEFTKDDLEGFKFALVKGPSGEQIGFCQFTGVAEQVLKNEMLDYGAVSTLFEDTHSILNGKCDYTCSFKHYYDTIHEEL</sequence>
<dbReference type="EMBL" id="CAIIXF020000010">
    <property type="protein sequence ID" value="CAH1796668.1"/>
    <property type="molecule type" value="Genomic_DNA"/>
</dbReference>
<keyword evidence="2" id="KW-1185">Reference proteome</keyword>
<feature type="non-terminal residue" evidence="1">
    <location>
        <position position="1"/>
    </location>
</feature>
<organism evidence="1 2">
    <name type="scientific">Owenia fusiformis</name>
    <name type="common">Polychaete worm</name>
    <dbReference type="NCBI Taxonomy" id="6347"/>
    <lineage>
        <taxon>Eukaryota</taxon>
        <taxon>Metazoa</taxon>
        <taxon>Spiralia</taxon>
        <taxon>Lophotrochozoa</taxon>
        <taxon>Annelida</taxon>
        <taxon>Polychaeta</taxon>
        <taxon>Sedentaria</taxon>
        <taxon>Canalipalpata</taxon>
        <taxon>Sabellida</taxon>
        <taxon>Oweniida</taxon>
        <taxon>Oweniidae</taxon>
        <taxon>Owenia</taxon>
    </lineage>
</organism>
<evidence type="ECO:0000313" key="1">
    <source>
        <dbReference type="EMBL" id="CAH1796668.1"/>
    </source>
</evidence>
<accession>A0A8S4PRM3</accession>
<dbReference type="OrthoDB" id="6080597at2759"/>